<feature type="coiled-coil region" evidence="1">
    <location>
        <begin position="224"/>
        <end position="289"/>
    </location>
</feature>
<reference evidence="3" key="3">
    <citation type="submission" date="2015-02" db="UniProtKB">
        <authorList>
            <consortium name="EnsemblProtists"/>
        </authorList>
    </citation>
    <scope>IDENTIFICATION</scope>
    <source>
        <strain evidence="3">DAOM BR144</strain>
    </source>
</reference>
<feature type="region of interest" description="Disordered" evidence="2">
    <location>
        <begin position="146"/>
        <end position="172"/>
    </location>
</feature>
<dbReference type="EnsemblProtists" id="PYU1_T001163">
    <property type="protein sequence ID" value="PYU1_T001163"/>
    <property type="gene ID" value="PYU1_G001163"/>
</dbReference>
<keyword evidence="4" id="KW-1185">Reference proteome</keyword>
<dbReference type="HOGENOM" id="CLU_025653_0_0_1"/>
<protein>
    <recommendedName>
        <fullName evidence="5">G protein gamma domain-containing protein</fullName>
    </recommendedName>
</protein>
<proteinExistence type="predicted"/>
<organism evidence="3 4">
    <name type="scientific">Globisporangium ultimum (strain ATCC 200006 / CBS 805.95 / DAOM BR144)</name>
    <name type="common">Pythium ultimum</name>
    <dbReference type="NCBI Taxonomy" id="431595"/>
    <lineage>
        <taxon>Eukaryota</taxon>
        <taxon>Sar</taxon>
        <taxon>Stramenopiles</taxon>
        <taxon>Oomycota</taxon>
        <taxon>Peronosporomycetes</taxon>
        <taxon>Pythiales</taxon>
        <taxon>Pythiaceae</taxon>
        <taxon>Globisporangium</taxon>
    </lineage>
</organism>
<feature type="compositionally biased region" description="Basic and acidic residues" evidence="2">
    <location>
        <begin position="1"/>
        <end position="33"/>
    </location>
</feature>
<reference evidence="4" key="2">
    <citation type="submission" date="2010-04" db="EMBL/GenBank/DDBJ databases">
        <authorList>
            <person name="Buell R."/>
            <person name="Hamilton J."/>
            <person name="Hostetler J."/>
        </authorList>
    </citation>
    <scope>NUCLEOTIDE SEQUENCE [LARGE SCALE GENOMIC DNA]</scope>
    <source>
        <strain evidence="4">DAOM:BR144</strain>
    </source>
</reference>
<name>K3W872_GLOUD</name>
<dbReference type="EMBL" id="GL376620">
    <property type="status" value="NOT_ANNOTATED_CDS"/>
    <property type="molecule type" value="Genomic_DNA"/>
</dbReference>
<evidence type="ECO:0000313" key="3">
    <source>
        <dbReference type="EnsemblProtists" id="PYU1_T001163"/>
    </source>
</evidence>
<dbReference type="AlphaFoldDB" id="K3W872"/>
<keyword evidence="1" id="KW-0175">Coiled coil</keyword>
<evidence type="ECO:0000313" key="4">
    <source>
        <dbReference type="Proteomes" id="UP000019132"/>
    </source>
</evidence>
<evidence type="ECO:0000256" key="1">
    <source>
        <dbReference type="SAM" id="Coils"/>
    </source>
</evidence>
<dbReference type="InParanoid" id="K3W872"/>
<sequence>MQEPERVMPTEAHDHDSLEGDDQRSEDERLKHDEEEEEGEDDDDDDDDEADDSALQKAARAGIQLLEENAQLADEVRELQLQLAHAHDQTQEMSRMLDDKEVQMDQLTQHLRESIRENQRLLAELTQAKKETLSYTNLLAEQQQQLQESPRKRLMRVPSPKQRTQQTQQRMRSKSLLVSLEQASIFHTVSTSAMRSDPVTFDDQENQNNLVVASAPVGLNSPRRRQAAAKLDEVEAKYEEEHRHNSVLKIELQSAQRKISELKPLHAQLHEAKEEIQVLRAQMDELEKKLALSWEESAEERELIQSLRTTIEIYQKLDEPNTSIKGGEKRSHYHGINTGDDVQARKLARMRRRKSDGCIFPKTPPNRWTSPVAEGSFQSRDDTNDVILETLDNLAEQLLQLKQPELFPSHIPKSPGKSVSPNISTTDISMDVASVAIRPRPRFVEQQVAVLQDLLKRYRSQWHQLSEKRSAIEIENIHLLSRVEELTRLLQQQCDTCARANESMVKEEEAWQSAATSYETLLQQISNAGEGKMEEDAEVEHACFSILRRLTDSWTADKSKRMHLHDWLTNAIRSTGIRRPLYLPDLTREIASGFEVLLIPILREKFGVQIHVEKRLRNVIVTDLRLQVTETDTEKAQACLQRIRRSLMWLVDVEATQLEDKDWLDEVSRRKAARMCLKKKN</sequence>
<feature type="coiled-coil region" evidence="1">
    <location>
        <begin position="62"/>
        <end position="131"/>
    </location>
</feature>
<evidence type="ECO:0000256" key="2">
    <source>
        <dbReference type="SAM" id="MobiDB-lite"/>
    </source>
</evidence>
<feature type="compositionally biased region" description="Acidic residues" evidence="2">
    <location>
        <begin position="34"/>
        <end position="52"/>
    </location>
</feature>
<dbReference type="VEuPathDB" id="FungiDB:PYU1_G001163"/>
<feature type="region of interest" description="Disordered" evidence="2">
    <location>
        <begin position="356"/>
        <end position="377"/>
    </location>
</feature>
<evidence type="ECO:0008006" key="5">
    <source>
        <dbReference type="Google" id="ProtNLM"/>
    </source>
</evidence>
<dbReference type="Proteomes" id="UP000019132">
    <property type="component" value="Unassembled WGS sequence"/>
</dbReference>
<dbReference type="OMA" id="RRFRVQW"/>
<reference evidence="4" key="1">
    <citation type="journal article" date="2010" name="Genome Biol.">
        <title>Genome sequence of the necrotrophic plant pathogen Pythium ultimum reveals original pathogenicity mechanisms and effector repertoire.</title>
        <authorList>
            <person name="Levesque C.A."/>
            <person name="Brouwer H."/>
            <person name="Cano L."/>
            <person name="Hamilton J.P."/>
            <person name="Holt C."/>
            <person name="Huitema E."/>
            <person name="Raffaele S."/>
            <person name="Robideau G.P."/>
            <person name="Thines M."/>
            <person name="Win J."/>
            <person name="Zerillo M.M."/>
            <person name="Beakes G.W."/>
            <person name="Boore J.L."/>
            <person name="Busam D."/>
            <person name="Dumas B."/>
            <person name="Ferriera S."/>
            <person name="Fuerstenberg S.I."/>
            <person name="Gachon C.M."/>
            <person name="Gaulin E."/>
            <person name="Govers F."/>
            <person name="Grenville-Briggs L."/>
            <person name="Horner N."/>
            <person name="Hostetler J."/>
            <person name="Jiang R.H."/>
            <person name="Johnson J."/>
            <person name="Krajaejun T."/>
            <person name="Lin H."/>
            <person name="Meijer H.J."/>
            <person name="Moore B."/>
            <person name="Morris P."/>
            <person name="Phuntmart V."/>
            <person name="Puiu D."/>
            <person name="Shetty J."/>
            <person name="Stajich J.E."/>
            <person name="Tripathy S."/>
            <person name="Wawra S."/>
            <person name="van West P."/>
            <person name="Whitty B.R."/>
            <person name="Coutinho P.M."/>
            <person name="Henrissat B."/>
            <person name="Martin F."/>
            <person name="Thomas P.D."/>
            <person name="Tyler B.M."/>
            <person name="De Vries R.P."/>
            <person name="Kamoun S."/>
            <person name="Yandell M."/>
            <person name="Tisserat N."/>
            <person name="Buell C.R."/>
        </authorList>
    </citation>
    <scope>NUCLEOTIDE SEQUENCE</scope>
    <source>
        <strain evidence="4">DAOM:BR144</strain>
    </source>
</reference>
<dbReference type="eggNOG" id="ENOG502S34T">
    <property type="taxonomic scope" value="Eukaryota"/>
</dbReference>
<accession>K3W872</accession>
<feature type="region of interest" description="Disordered" evidence="2">
    <location>
        <begin position="1"/>
        <end position="55"/>
    </location>
</feature>